<evidence type="ECO:0000313" key="1">
    <source>
        <dbReference type="EMBL" id="EGG50055.1"/>
    </source>
</evidence>
<keyword evidence="2" id="KW-1185">Reference proteome</keyword>
<organism evidence="1 2">
    <name type="scientific">Parasutterella excrementihominis YIT 11859</name>
    <dbReference type="NCBI Taxonomy" id="762966"/>
    <lineage>
        <taxon>Bacteria</taxon>
        <taxon>Pseudomonadati</taxon>
        <taxon>Pseudomonadota</taxon>
        <taxon>Betaproteobacteria</taxon>
        <taxon>Burkholderiales</taxon>
        <taxon>Sutterellaceae</taxon>
        <taxon>Parasutterella</taxon>
    </lineage>
</organism>
<accession>F3QPA1</accession>
<dbReference type="AlphaFoldDB" id="F3QPA1"/>
<dbReference type="Proteomes" id="UP000005156">
    <property type="component" value="Unassembled WGS sequence"/>
</dbReference>
<dbReference type="EMBL" id="AFBP01000103">
    <property type="protein sequence ID" value="EGG50055.1"/>
    <property type="molecule type" value="Genomic_DNA"/>
</dbReference>
<dbReference type="HOGENOM" id="CLU_2370273_0_0_4"/>
<sequence>MADFASITPSFATAPALLLSAATETPVTAADPINTGAQAVDIKREEVTNNKIAIREGFILDRYCLVSRAVRLHLLHFTYETSIFMSLEVAHLLIY</sequence>
<comment type="caution">
    <text evidence="1">The sequence shown here is derived from an EMBL/GenBank/DDBJ whole genome shotgun (WGS) entry which is preliminary data.</text>
</comment>
<evidence type="ECO:0000313" key="2">
    <source>
        <dbReference type="Proteomes" id="UP000005156"/>
    </source>
</evidence>
<gene>
    <name evidence="1" type="ORF">HMPREF9439_02798</name>
</gene>
<proteinExistence type="predicted"/>
<protein>
    <submittedName>
        <fullName evidence="1">Conserved domain protein</fullName>
    </submittedName>
</protein>
<reference evidence="1 2" key="1">
    <citation type="submission" date="2011-02" db="EMBL/GenBank/DDBJ databases">
        <authorList>
            <person name="Weinstock G."/>
            <person name="Sodergren E."/>
            <person name="Clifton S."/>
            <person name="Fulton L."/>
            <person name="Fulton B."/>
            <person name="Courtney L."/>
            <person name="Fronick C."/>
            <person name="Harrison M."/>
            <person name="Strong C."/>
            <person name="Farmer C."/>
            <person name="Delahaunty K."/>
            <person name="Markovic C."/>
            <person name="Hall O."/>
            <person name="Minx P."/>
            <person name="Tomlinson C."/>
            <person name="Mitreva M."/>
            <person name="Hou S."/>
            <person name="Chen J."/>
            <person name="Wollam A."/>
            <person name="Pepin K.H."/>
            <person name="Johnson M."/>
            <person name="Bhonagiri V."/>
            <person name="Zhang X."/>
            <person name="Suruliraj S."/>
            <person name="Warren W."/>
            <person name="Chinwalla A."/>
            <person name="Mardis E.R."/>
            <person name="Wilson R.K."/>
        </authorList>
    </citation>
    <scope>NUCLEOTIDE SEQUENCE [LARGE SCALE GENOMIC DNA]</scope>
    <source>
        <strain evidence="1 2">YIT 11859</strain>
    </source>
</reference>
<name>F3QPA1_9BURK</name>